<dbReference type="PANTHER" id="PTHR39217">
    <property type="match status" value="1"/>
</dbReference>
<accession>A0A1W2GP10</accession>
<evidence type="ECO:0000313" key="1">
    <source>
        <dbReference type="EMBL" id="SMD38389.1"/>
    </source>
</evidence>
<dbReference type="Gene3D" id="3.30.470.20">
    <property type="entry name" value="ATP-grasp fold, B domain"/>
    <property type="match status" value="1"/>
</dbReference>
<keyword evidence="2" id="KW-1185">Reference proteome</keyword>
<dbReference type="AlphaFoldDB" id="A0A1W2GP10"/>
<protein>
    <submittedName>
        <fullName evidence="1">Glutathione synthetase, ATP-grasp domain</fullName>
    </submittedName>
</protein>
<reference evidence="1 2" key="1">
    <citation type="submission" date="2017-04" db="EMBL/GenBank/DDBJ databases">
        <authorList>
            <person name="Afonso C.L."/>
            <person name="Miller P.J."/>
            <person name="Scott M.A."/>
            <person name="Spackman E."/>
            <person name="Goraichik I."/>
            <person name="Dimitrov K.M."/>
            <person name="Suarez D.L."/>
            <person name="Swayne D.E."/>
        </authorList>
    </citation>
    <scope>NUCLEOTIDE SEQUENCE [LARGE SCALE GENOMIC DNA]</scope>
    <source>
        <strain evidence="1 2">DSM 26133</strain>
    </source>
</reference>
<sequence length="301" mass="34612">MPKYDIVLLTDSRFVVNHPPDQYADNVVLEDQLLFDAIKQRGLQVHKTNWDNPDFNWASAKCVMIRTTWDIYDDGKFEQFQAWLERVKDQTQLINDYATIRWNVDKHYLKDLDACGIKIPPTIFIPQGDSRSLEEIVQSSGWANPILKPAISGGGRHTYKLDDRKLTEVSKVFGELIQNESMLLQEFQHNVVEKGELTLMVFDGQYSHAVLKKAKPGDFRVQDDFGGTVHAYEPSPEEIAFAQRVVSVCSPIPLQARVDFIWDNEGELCVSELELIEPELWFRNKKGSAEVCVEGITRRYF</sequence>
<gene>
    <name evidence="1" type="ORF">SAMN04488029_3781</name>
</gene>
<dbReference type="SUPFAM" id="SSF56059">
    <property type="entry name" value="Glutathione synthetase ATP-binding domain-like"/>
    <property type="match status" value="1"/>
</dbReference>
<name>A0A1W2GP10_REIFA</name>
<dbReference type="InterPro" id="IPR053191">
    <property type="entry name" value="DcsG_Biosynth_Enzyme"/>
</dbReference>
<dbReference type="OrthoDB" id="3373978at2"/>
<dbReference type="PANTHER" id="PTHR39217:SF1">
    <property type="entry name" value="GLUTATHIONE SYNTHETASE"/>
    <property type="match status" value="1"/>
</dbReference>
<evidence type="ECO:0000313" key="2">
    <source>
        <dbReference type="Proteomes" id="UP000192472"/>
    </source>
</evidence>
<dbReference type="RefSeq" id="WP_084374397.1">
    <property type="nucleotide sequence ID" value="NZ_FWYF01000004.1"/>
</dbReference>
<dbReference type="Proteomes" id="UP000192472">
    <property type="component" value="Unassembled WGS sequence"/>
</dbReference>
<organism evidence="1 2">
    <name type="scientific">Reichenbachiella faecimaris</name>
    <dbReference type="NCBI Taxonomy" id="692418"/>
    <lineage>
        <taxon>Bacteria</taxon>
        <taxon>Pseudomonadati</taxon>
        <taxon>Bacteroidota</taxon>
        <taxon>Cytophagia</taxon>
        <taxon>Cytophagales</taxon>
        <taxon>Reichenbachiellaceae</taxon>
        <taxon>Reichenbachiella</taxon>
    </lineage>
</organism>
<dbReference type="EMBL" id="FWYF01000004">
    <property type="protein sequence ID" value="SMD38389.1"/>
    <property type="molecule type" value="Genomic_DNA"/>
</dbReference>
<proteinExistence type="predicted"/>